<organism evidence="8">
    <name type="scientific">Gulosibacter sediminis</name>
    <dbReference type="NCBI Taxonomy" id="1729695"/>
    <lineage>
        <taxon>Bacteria</taxon>
        <taxon>Bacillati</taxon>
        <taxon>Actinomycetota</taxon>
        <taxon>Actinomycetes</taxon>
        <taxon>Micrococcales</taxon>
        <taxon>Microbacteriaceae</taxon>
        <taxon>Gulosibacter</taxon>
    </lineage>
</organism>
<dbReference type="Gene3D" id="3.40.50.720">
    <property type="entry name" value="NAD(P)-binding Rossmann-like Domain"/>
    <property type="match status" value="1"/>
</dbReference>
<dbReference type="EC" id="1.5.1.2" evidence="4 5"/>
<proteinExistence type="inferred from homology"/>
<comment type="catalytic activity">
    <reaction evidence="4">
        <text>L-proline + NADP(+) = (S)-1-pyrroline-5-carboxylate + NADPH + 2 H(+)</text>
        <dbReference type="Rhea" id="RHEA:14109"/>
        <dbReference type="ChEBI" id="CHEBI:15378"/>
        <dbReference type="ChEBI" id="CHEBI:17388"/>
        <dbReference type="ChEBI" id="CHEBI:57783"/>
        <dbReference type="ChEBI" id="CHEBI:58349"/>
        <dbReference type="ChEBI" id="CHEBI:60039"/>
        <dbReference type="EC" id="1.5.1.2"/>
    </reaction>
</comment>
<feature type="domain" description="Pyrroline-5-carboxylate reductase dimerisation" evidence="7">
    <location>
        <begin position="171"/>
        <end position="276"/>
    </location>
</feature>
<evidence type="ECO:0000313" key="8">
    <source>
        <dbReference type="EMBL" id="UQN14625.1"/>
    </source>
</evidence>
<keyword evidence="4" id="KW-0028">Amino-acid biosynthesis</keyword>
<reference evidence="8" key="1">
    <citation type="submission" date="2022-05" db="EMBL/GenBank/DDBJ databases">
        <title>Complete genome sequence of toluene-degrading Gulosibacter sediminis strain ACHW.36C.</title>
        <authorList>
            <person name="Wai A.C."/>
            <person name="Lai G.K."/>
            <person name="Griffin S.D."/>
            <person name="Leung F.C."/>
        </authorList>
    </citation>
    <scope>NUCLEOTIDE SEQUENCE [LARGE SCALE GENOMIC DNA]</scope>
    <source>
        <strain evidence="8">ACHW.36C</strain>
    </source>
</reference>
<comment type="similarity">
    <text evidence="1 4">Belongs to the pyrroline-5-carboxylate reductase family.</text>
</comment>
<keyword evidence="2 4" id="KW-0521">NADP</keyword>
<dbReference type="GO" id="GO:0004735">
    <property type="term" value="F:pyrroline-5-carboxylate reductase activity"/>
    <property type="evidence" value="ECO:0007669"/>
    <property type="project" value="UniProtKB-EC"/>
</dbReference>
<dbReference type="InterPro" id="IPR008927">
    <property type="entry name" value="6-PGluconate_DH-like_C_sf"/>
</dbReference>
<dbReference type="HAMAP" id="MF_01925">
    <property type="entry name" value="P5C_reductase"/>
    <property type="match status" value="1"/>
</dbReference>
<keyword evidence="4" id="KW-0641">Proline biosynthesis</keyword>
<dbReference type="PANTHER" id="PTHR11645:SF0">
    <property type="entry name" value="PYRROLINE-5-CARBOXYLATE REDUCTASE 3"/>
    <property type="match status" value="1"/>
</dbReference>
<evidence type="ECO:0000259" key="6">
    <source>
        <dbReference type="Pfam" id="PF03807"/>
    </source>
</evidence>
<comment type="function">
    <text evidence="4">Catalyzes the reduction of 1-pyrroline-5-carboxylate (PCA) to L-proline.</text>
</comment>
<gene>
    <name evidence="4 8" type="primary">proC</name>
    <name evidence="8" type="ORF">M3M28_11340</name>
</gene>
<dbReference type="InterPro" id="IPR028939">
    <property type="entry name" value="P5C_Rdtase_cat_N"/>
</dbReference>
<evidence type="ECO:0000256" key="2">
    <source>
        <dbReference type="ARBA" id="ARBA00022857"/>
    </source>
</evidence>
<comment type="pathway">
    <text evidence="4">Amino-acid biosynthesis; L-proline biosynthesis; L-proline from L-glutamate 5-semialdehyde: step 1/1.</text>
</comment>
<accession>A0ABY4MW20</accession>
<dbReference type="EMBL" id="CP097160">
    <property type="protein sequence ID" value="UQN14625.1"/>
    <property type="molecule type" value="Genomic_DNA"/>
</dbReference>
<evidence type="ECO:0000256" key="1">
    <source>
        <dbReference type="ARBA" id="ARBA00005525"/>
    </source>
</evidence>
<comment type="catalytic activity">
    <reaction evidence="4">
        <text>L-proline + NAD(+) = (S)-1-pyrroline-5-carboxylate + NADH + 2 H(+)</text>
        <dbReference type="Rhea" id="RHEA:14105"/>
        <dbReference type="ChEBI" id="CHEBI:15378"/>
        <dbReference type="ChEBI" id="CHEBI:17388"/>
        <dbReference type="ChEBI" id="CHEBI:57540"/>
        <dbReference type="ChEBI" id="CHEBI:57945"/>
        <dbReference type="ChEBI" id="CHEBI:60039"/>
        <dbReference type="EC" id="1.5.1.2"/>
    </reaction>
</comment>
<dbReference type="SUPFAM" id="SSF48179">
    <property type="entry name" value="6-phosphogluconate dehydrogenase C-terminal domain-like"/>
    <property type="match status" value="1"/>
</dbReference>
<dbReference type="NCBIfam" id="TIGR00112">
    <property type="entry name" value="proC"/>
    <property type="match status" value="1"/>
</dbReference>
<name>A0ABY4MW20_9MICO</name>
<evidence type="ECO:0000256" key="3">
    <source>
        <dbReference type="ARBA" id="ARBA00023002"/>
    </source>
</evidence>
<evidence type="ECO:0000259" key="7">
    <source>
        <dbReference type="Pfam" id="PF14748"/>
    </source>
</evidence>
<evidence type="ECO:0000256" key="4">
    <source>
        <dbReference type="HAMAP-Rule" id="MF_01925"/>
    </source>
</evidence>
<dbReference type="InterPro" id="IPR000304">
    <property type="entry name" value="Pyrroline-COOH_reductase"/>
</dbReference>
<protein>
    <recommendedName>
        <fullName evidence="4 5">Pyrroline-5-carboxylate reductase</fullName>
        <shortName evidence="4">P5C reductase</shortName>
        <shortName evidence="4">P5CR</shortName>
        <ecNumber evidence="4 5">1.5.1.2</ecNumber>
    </recommendedName>
    <alternativeName>
        <fullName evidence="4">PCA reductase</fullName>
    </alternativeName>
</protein>
<dbReference type="PANTHER" id="PTHR11645">
    <property type="entry name" value="PYRROLINE-5-CARBOXYLATE REDUCTASE"/>
    <property type="match status" value="1"/>
</dbReference>
<evidence type="ECO:0000256" key="5">
    <source>
        <dbReference type="NCBIfam" id="TIGR00112"/>
    </source>
</evidence>
<feature type="domain" description="Pyrroline-5-carboxylate reductase catalytic N-terminal" evidence="6">
    <location>
        <begin position="8"/>
        <end position="108"/>
    </location>
</feature>
<sequence>MTDALPNLAILGTGNMTGAILDGLLAGDALAQLPVRVTTKSQASADRFAQEPRVEAAAIETNPNASREAVAGAQIVLLGVKPYMIADLLDEVGDAIEPGAVVISVAAGITTEAMEARLRPDVRVVRAMPNTPSAIGLGAAGIAGGTAADEQAMGYARAIFSAVGTVVELEESRIPALAAISGSGPAHVYFLIEQMTEAAQRIGMSAEEAHALVVQTFHGAVGLVAANPDKTPAELRRAVTSPKGTTEQSIAQLEAADLAGTFEAAMRANIRRNDELAAGSA</sequence>
<comment type="subcellular location">
    <subcellularLocation>
        <location evidence="4">Cytoplasm</location>
    </subcellularLocation>
</comment>
<dbReference type="Gene3D" id="1.10.3730.10">
    <property type="entry name" value="ProC C-terminal domain-like"/>
    <property type="match status" value="1"/>
</dbReference>
<dbReference type="SUPFAM" id="SSF51735">
    <property type="entry name" value="NAD(P)-binding Rossmann-fold domains"/>
    <property type="match status" value="1"/>
</dbReference>
<keyword evidence="3 4" id="KW-0560">Oxidoreductase</keyword>
<dbReference type="Pfam" id="PF03807">
    <property type="entry name" value="F420_oxidored"/>
    <property type="match status" value="1"/>
</dbReference>
<dbReference type="InterPro" id="IPR029036">
    <property type="entry name" value="P5CR_dimer"/>
</dbReference>
<keyword evidence="4" id="KW-0963">Cytoplasm</keyword>
<dbReference type="Pfam" id="PF14748">
    <property type="entry name" value="P5CR_dimer"/>
    <property type="match status" value="1"/>
</dbReference>
<dbReference type="PIRSF" id="PIRSF000193">
    <property type="entry name" value="Pyrrol-5-carb_rd"/>
    <property type="match status" value="1"/>
</dbReference>
<dbReference type="InterPro" id="IPR036291">
    <property type="entry name" value="NAD(P)-bd_dom_sf"/>
</dbReference>